<dbReference type="InterPro" id="IPR011990">
    <property type="entry name" value="TPR-like_helical_dom_sf"/>
</dbReference>
<accession>A0ABR9LYP6</accession>
<evidence type="ECO:0000313" key="2">
    <source>
        <dbReference type="Proteomes" id="UP000633509"/>
    </source>
</evidence>
<proteinExistence type="predicted"/>
<dbReference type="Gene3D" id="1.25.40.10">
    <property type="entry name" value="Tetratricopeptide repeat domain"/>
    <property type="match status" value="1"/>
</dbReference>
<dbReference type="EMBL" id="JADBEK010000001">
    <property type="protein sequence ID" value="MBE1585770.1"/>
    <property type="molecule type" value="Genomic_DNA"/>
</dbReference>
<dbReference type="RefSeq" id="WP_192786457.1">
    <property type="nucleotide sequence ID" value="NZ_JADBEK010000001.1"/>
</dbReference>
<sequence>MTRNGPDDTTRSGTSDVEVIEGLLAYAQTRSSRWGGAALKRVSEAVARSRALDARAPGTHTALLARSLLAKAKLLLRRDRGAEALPLVQEAVALSRPAGGAPLEVALRCLAAALESLHRYSEAAATLAEADRIVPPDEP</sequence>
<gene>
    <name evidence="1" type="ORF">H4W80_004028</name>
</gene>
<organism evidence="1 2">
    <name type="scientific">Nonomuraea angiospora</name>
    <dbReference type="NCBI Taxonomy" id="46172"/>
    <lineage>
        <taxon>Bacteria</taxon>
        <taxon>Bacillati</taxon>
        <taxon>Actinomycetota</taxon>
        <taxon>Actinomycetes</taxon>
        <taxon>Streptosporangiales</taxon>
        <taxon>Streptosporangiaceae</taxon>
        <taxon>Nonomuraea</taxon>
    </lineage>
</organism>
<reference evidence="1 2" key="1">
    <citation type="submission" date="2020-10" db="EMBL/GenBank/DDBJ databases">
        <title>Sequencing the genomes of 1000 actinobacteria strains.</title>
        <authorList>
            <person name="Klenk H.-P."/>
        </authorList>
    </citation>
    <scope>NUCLEOTIDE SEQUENCE [LARGE SCALE GENOMIC DNA]</scope>
    <source>
        <strain evidence="1 2">DSM 43173</strain>
    </source>
</reference>
<evidence type="ECO:0000313" key="1">
    <source>
        <dbReference type="EMBL" id="MBE1585770.1"/>
    </source>
</evidence>
<protein>
    <recommendedName>
        <fullName evidence="3">Tetratricopeptide repeat protein</fullName>
    </recommendedName>
</protein>
<name>A0ABR9LYP6_9ACTN</name>
<dbReference type="SUPFAM" id="SSF48452">
    <property type="entry name" value="TPR-like"/>
    <property type="match status" value="1"/>
</dbReference>
<comment type="caution">
    <text evidence="1">The sequence shown here is derived from an EMBL/GenBank/DDBJ whole genome shotgun (WGS) entry which is preliminary data.</text>
</comment>
<evidence type="ECO:0008006" key="3">
    <source>
        <dbReference type="Google" id="ProtNLM"/>
    </source>
</evidence>
<keyword evidence="2" id="KW-1185">Reference proteome</keyword>
<dbReference type="Proteomes" id="UP000633509">
    <property type="component" value="Unassembled WGS sequence"/>
</dbReference>